<proteinExistence type="predicted"/>
<gene>
    <name evidence="2" type="ORF">J2Z60_001780</name>
</gene>
<dbReference type="PANTHER" id="PTHR10724">
    <property type="entry name" value="30S RIBOSOMAL PROTEIN S1"/>
    <property type="match status" value="1"/>
</dbReference>
<dbReference type="EMBL" id="JAGGLU010000011">
    <property type="protein sequence ID" value="MBP2058595.1"/>
    <property type="molecule type" value="Genomic_DNA"/>
</dbReference>
<feature type="domain" description="S1 motif" evidence="1">
    <location>
        <begin position="6"/>
        <end position="75"/>
    </location>
</feature>
<protein>
    <submittedName>
        <fullName evidence="2">General stress protein 13</fullName>
    </submittedName>
</protein>
<dbReference type="InterPro" id="IPR012340">
    <property type="entry name" value="NA-bd_OB-fold"/>
</dbReference>
<dbReference type="Gene3D" id="2.40.50.140">
    <property type="entry name" value="Nucleic acid-binding proteins"/>
    <property type="match status" value="1"/>
</dbReference>
<dbReference type="InterPro" id="IPR050437">
    <property type="entry name" value="Ribos_protein_bS1-like"/>
</dbReference>
<evidence type="ECO:0000259" key="1">
    <source>
        <dbReference type="PROSITE" id="PS50126"/>
    </source>
</evidence>
<evidence type="ECO:0000313" key="2">
    <source>
        <dbReference type="EMBL" id="MBP2058595.1"/>
    </source>
</evidence>
<reference evidence="2 3" key="1">
    <citation type="submission" date="2021-03" db="EMBL/GenBank/DDBJ databases">
        <title>Genomic Encyclopedia of Type Strains, Phase IV (KMG-IV): sequencing the most valuable type-strain genomes for metagenomic binning, comparative biology and taxonomic classification.</title>
        <authorList>
            <person name="Goeker M."/>
        </authorList>
    </citation>
    <scope>NUCLEOTIDE SEQUENCE [LARGE SCALE GENOMIC DNA]</scope>
    <source>
        <strain evidence="2 3">DSM 101872</strain>
    </source>
</reference>
<dbReference type="Proteomes" id="UP001519292">
    <property type="component" value="Unassembled WGS sequence"/>
</dbReference>
<comment type="caution">
    <text evidence="2">The sequence shown here is derived from an EMBL/GenBank/DDBJ whole genome shotgun (WGS) entry which is preliminary data.</text>
</comment>
<dbReference type="NCBIfam" id="NF040579">
    <property type="entry name" value="S1_dom_CvfD"/>
    <property type="match status" value="1"/>
</dbReference>
<name>A0ABS4MFY3_9LACO</name>
<keyword evidence="3" id="KW-1185">Reference proteome</keyword>
<dbReference type="PROSITE" id="PS50126">
    <property type="entry name" value="S1"/>
    <property type="match status" value="1"/>
</dbReference>
<organism evidence="2 3">
    <name type="scientific">Lactobacillus colini</name>
    <dbReference type="NCBI Taxonomy" id="1819254"/>
    <lineage>
        <taxon>Bacteria</taxon>
        <taxon>Bacillati</taxon>
        <taxon>Bacillota</taxon>
        <taxon>Bacilli</taxon>
        <taxon>Lactobacillales</taxon>
        <taxon>Lactobacillaceae</taxon>
        <taxon>Lactobacillus</taxon>
    </lineage>
</organism>
<evidence type="ECO:0000313" key="3">
    <source>
        <dbReference type="Proteomes" id="UP001519292"/>
    </source>
</evidence>
<dbReference type="RefSeq" id="WP_209687325.1">
    <property type="nucleotide sequence ID" value="NZ_JAGGLU010000011.1"/>
</dbReference>
<dbReference type="Pfam" id="PF00575">
    <property type="entry name" value="S1"/>
    <property type="match status" value="1"/>
</dbReference>
<sequence length="119" mass="13806">MKLKIGDIVEGTINGIQQYGIFVKLNSQQEGLIHISEVRSGYIKDIGREFKVGTTIKVMILDIDPYNGEISLSRRAVMPFENENKKRYIHFWTSKRANMDFKTCQDALDKQINDFFTKK</sequence>
<dbReference type="InterPro" id="IPR003029">
    <property type="entry name" value="S1_domain"/>
</dbReference>
<dbReference type="SUPFAM" id="SSF50249">
    <property type="entry name" value="Nucleic acid-binding proteins"/>
    <property type="match status" value="1"/>
</dbReference>
<accession>A0ABS4MFY3</accession>
<dbReference type="SMART" id="SM00316">
    <property type="entry name" value="S1"/>
    <property type="match status" value="1"/>
</dbReference>